<reference evidence="2 3" key="1">
    <citation type="submission" date="2014-06" db="EMBL/GenBank/DDBJ databases">
        <authorList>
            <person name="Swart Estienne"/>
        </authorList>
    </citation>
    <scope>NUCLEOTIDE SEQUENCE [LARGE SCALE GENOMIC DNA]</scope>
    <source>
        <strain evidence="2 3">130c</strain>
    </source>
</reference>
<protein>
    <recommendedName>
        <fullName evidence="4">Dickkopf N-terminal cysteine-rich domain-containing protein</fullName>
    </recommendedName>
</protein>
<evidence type="ECO:0000313" key="2">
    <source>
        <dbReference type="EMBL" id="CDW75999.1"/>
    </source>
</evidence>
<feature type="chain" id="PRO_5001729272" description="Dickkopf N-terminal cysteine-rich domain-containing protein" evidence="1">
    <location>
        <begin position="22"/>
        <end position="397"/>
    </location>
</feature>
<evidence type="ECO:0008006" key="4">
    <source>
        <dbReference type="Google" id="ProtNLM"/>
    </source>
</evidence>
<organism evidence="2 3">
    <name type="scientific">Stylonychia lemnae</name>
    <name type="common">Ciliate</name>
    <dbReference type="NCBI Taxonomy" id="5949"/>
    <lineage>
        <taxon>Eukaryota</taxon>
        <taxon>Sar</taxon>
        <taxon>Alveolata</taxon>
        <taxon>Ciliophora</taxon>
        <taxon>Intramacronucleata</taxon>
        <taxon>Spirotrichea</taxon>
        <taxon>Stichotrichia</taxon>
        <taxon>Sporadotrichida</taxon>
        <taxon>Oxytrichidae</taxon>
        <taxon>Stylonychinae</taxon>
        <taxon>Stylonychia</taxon>
    </lineage>
</organism>
<evidence type="ECO:0000256" key="1">
    <source>
        <dbReference type="SAM" id="SignalP"/>
    </source>
</evidence>
<accession>A0A078A5G7</accession>
<name>A0A078A5G7_STYLE</name>
<keyword evidence="3" id="KW-1185">Reference proteome</keyword>
<gene>
    <name evidence="2" type="primary">Contig9484.g10147</name>
    <name evidence="2" type="ORF">STYLEM_4995</name>
</gene>
<keyword evidence="1" id="KW-0732">Signal</keyword>
<sequence>MKSKLNILLLLLSIFIAVSYQANCPILLCDDEDQSMEGKCFHAFQASDGMIKTIKLKSCNTDAQELCFIQNGKYVWVDANLQFIRQIKPNYDPTKEDSQFYNKLSVASCRSKQDIVTTRLLAGRKCLYDYQCVSRVCDTDTNVCTGLPFGSTCSDHSQCDADLSCRIQSVWPFASSCQPRGEVGSFCLNDFDCKSRNFCWKIYSKDDKICLEKHNAPWGFQFYWDNNTYPSMNKNSILFHGQYCQSGYAIQVNQNIAQCVNVTSISLTNNKNYIEAPYQCSPGVSTCKYFSADNIVQFELQCECGLETIGDGFCPLPVLSEMQKYINSIKKVWYQDNCHTYDRSNFYAQVDCGVGNNDDTLKDAVNLQFKISYYPFLHKKQECLEKVLPDSASNVFI</sequence>
<dbReference type="EMBL" id="CCKQ01004846">
    <property type="protein sequence ID" value="CDW75999.1"/>
    <property type="molecule type" value="Genomic_DNA"/>
</dbReference>
<feature type="signal peptide" evidence="1">
    <location>
        <begin position="1"/>
        <end position="21"/>
    </location>
</feature>
<dbReference type="InParanoid" id="A0A078A5G7"/>
<dbReference type="Proteomes" id="UP000039865">
    <property type="component" value="Unassembled WGS sequence"/>
</dbReference>
<evidence type="ECO:0000313" key="3">
    <source>
        <dbReference type="Proteomes" id="UP000039865"/>
    </source>
</evidence>
<dbReference type="AlphaFoldDB" id="A0A078A5G7"/>
<proteinExistence type="predicted"/>